<sequence>MFSFFFVSCIIKCLLFCLSLFC</sequence>
<reference evidence="1" key="2">
    <citation type="journal article" date="2015" name="Data Brief">
        <title>Shoot transcriptome of the giant reed, Arundo donax.</title>
        <authorList>
            <person name="Barrero R.A."/>
            <person name="Guerrero F.D."/>
            <person name="Moolhuijzen P."/>
            <person name="Goolsby J.A."/>
            <person name="Tidwell J."/>
            <person name="Bellgard S.E."/>
            <person name="Bellgard M.I."/>
        </authorList>
    </citation>
    <scope>NUCLEOTIDE SEQUENCE</scope>
    <source>
        <tissue evidence="1">Shoot tissue taken approximately 20 cm above the soil surface</tissue>
    </source>
</reference>
<accession>A0A0A8YBT2</accession>
<organism evidence="1">
    <name type="scientific">Arundo donax</name>
    <name type="common">Giant reed</name>
    <name type="synonym">Donax arundinaceus</name>
    <dbReference type="NCBI Taxonomy" id="35708"/>
    <lineage>
        <taxon>Eukaryota</taxon>
        <taxon>Viridiplantae</taxon>
        <taxon>Streptophyta</taxon>
        <taxon>Embryophyta</taxon>
        <taxon>Tracheophyta</taxon>
        <taxon>Spermatophyta</taxon>
        <taxon>Magnoliopsida</taxon>
        <taxon>Liliopsida</taxon>
        <taxon>Poales</taxon>
        <taxon>Poaceae</taxon>
        <taxon>PACMAD clade</taxon>
        <taxon>Arundinoideae</taxon>
        <taxon>Arundineae</taxon>
        <taxon>Arundo</taxon>
    </lineage>
</organism>
<protein>
    <submittedName>
        <fullName evidence="1">Uncharacterized protein</fullName>
    </submittedName>
</protein>
<reference evidence="1" key="1">
    <citation type="submission" date="2014-09" db="EMBL/GenBank/DDBJ databases">
        <authorList>
            <person name="Magalhaes I.L.F."/>
            <person name="Oliveira U."/>
            <person name="Santos F.R."/>
            <person name="Vidigal T.H.D.A."/>
            <person name="Brescovit A.D."/>
            <person name="Santos A.J."/>
        </authorList>
    </citation>
    <scope>NUCLEOTIDE SEQUENCE</scope>
    <source>
        <tissue evidence="1">Shoot tissue taken approximately 20 cm above the soil surface</tissue>
    </source>
</reference>
<proteinExistence type="predicted"/>
<evidence type="ECO:0000313" key="1">
    <source>
        <dbReference type="EMBL" id="JAD23421.1"/>
    </source>
</evidence>
<name>A0A0A8YBT2_ARUDO</name>
<dbReference type="AlphaFoldDB" id="A0A0A8YBT2"/>
<dbReference type="EMBL" id="GBRH01274474">
    <property type="protein sequence ID" value="JAD23421.1"/>
    <property type="molecule type" value="Transcribed_RNA"/>
</dbReference>